<dbReference type="EMBL" id="JAEHOC010000010">
    <property type="protein sequence ID" value="KAG2438157.1"/>
    <property type="molecule type" value="Genomic_DNA"/>
</dbReference>
<evidence type="ECO:0000256" key="2">
    <source>
        <dbReference type="ARBA" id="ARBA00008044"/>
    </source>
</evidence>
<comment type="similarity">
    <text evidence="2">Belongs to the THOC5 family.</text>
</comment>
<dbReference type="PANTHER" id="PTHR13375">
    <property type="entry name" value="FMS INTERACTING PROTEIN"/>
    <property type="match status" value="1"/>
</dbReference>
<feature type="compositionally biased region" description="Low complexity" evidence="5">
    <location>
        <begin position="239"/>
        <end position="250"/>
    </location>
</feature>
<keyword evidence="4" id="KW-0175">Coiled coil</keyword>
<comment type="caution">
    <text evidence="6">The sequence shown here is derived from an EMBL/GenBank/DDBJ whole genome shotgun (WGS) entry which is preliminary data.</text>
</comment>
<evidence type="ECO:0000256" key="4">
    <source>
        <dbReference type="SAM" id="Coils"/>
    </source>
</evidence>
<dbReference type="Proteomes" id="UP000650467">
    <property type="component" value="Unassembled WGS sequence"/>
</dbReference>
<feature type="region of interest" description="Disordered" evidence="5">
    <location>
        <begin position="545"/>
        <end position="588"/>
    </location>
</feature>
<sequence length="873" mass="90805">MEDCVEALRRLAEQCVSSKLDAQKGTSQGLLTLLGLKEESRKLAFAAEDQREETSKFKTRLEHAHLQLQNLIYEKEYYEKEIHECQNFRFKHPDSAIGLVPVEQFLASAGPEVLARIGDDPHKLMLERLRDELSQRKAMVAKLEELKKAKAATRQEVDKRKRTLDDLQQQLQGLEETAKPLQSILAPHLSLRGFARSADLLPLPLYIVYSQLAAVREALGLPIRVAILGSSVEAESFAKAQTADPADAADGAGGTGPSAPEPASKQARLSPAPGQAGAAAGAASAASGEDLYKVHPLSVLLEVQRENNGRLQTIISVKFQFLVNLKLVTAHSEVRDDNVLLAALFPGDDGSATAYESLAQLQGGTFKYDTSRPAKPYRWCQHLAGLDFAPPLPLATQLPAVAGGAGAGVGGQADSAGAVMEGLEAYRRQQRVIHVIERLRAVKTGDEAAKKIIAALEKQPNPPNMARYPKLPVTVVFSVEEIKSASPAAGGGGAAGGAGKSKDSVARVAAALGARPGGGSGQGGSKADAAPASALPLHMRGDMAEDGEVGRRGSRNATPAVDGTASPAPMDVSGPGGAANGLGAGGRSASELGLSASAAATTAGGKYGPGAGNGSGDVAMEDGEAAAEGEEGGRKRRGANGEEGEGDGKGGEEGEEGEDGNAADQLVSRYLLTDLLAAEAAAGGPGGAGGPPKPAAPKPVSRLYRIVLRHKERSLECELLVRLFLEYPLRPPLLLVKGVRELPRERRGQPRAINNVNLVSWLESEANSTALAQVPADAPNTALLYQLLHLRLAFDEFANAYATEGGGGPSTATATTVAAVAAAAAAAAAAVANGEDLMALLASKQRMRGRDRRVVLPVLGDSTVPPPALTPLA</sequence>
<dbReference type="Pfam" id="PF09766">
    <property type="entry name" value="FmiP_Thoc5"/>
    <property type="match status" value="1"/>
</dbReference>
<feature type="compositionally biased region" description="Gly residues" evidence="5">
    <location>
        <begin position="574"/>
        <end position="586"/>
    </location>
</feature>
<comment type="subcellular location">
    <subcellularLocation>
        <location evidence="1">Nucleus</location>
    </subcellularLocation>
</comment>
<dbReference type="GO" id="GO:0006406">
    <property type="term" value="P:mRNA export from nucleus"/>
    <property type="evidence" value="ECO:0007669"/>
    <property type="project" value="TreeGrafter"/>
</dbReference>
<feature type="compositionally biased region" description="Gly residues" evidence="5">
    <location>
        <begin position="605"/>
        <end position="615"/>
    </location>
</feature>
<dbReference type="GO" id="GO:0000445">
    <property type="term" value="C:THO complex part of transcription export complex"/>
    <property type="evidence" value="ECO:0007669"/>
    <property type="project" value="TreeGrafter"/>
</dbReference>
<evidence type="ECO:0000256" key="1">
    <source>
        <dbReference type="ARBA" id="ARBA00004123"/>
    </source>
</evidence>
<evidence type="ECO:0000256" key="3">
    <source>
        <dbReference type="ARBA" id="ARBA00023242"/>
    </source>
</evidence>
<feature type="compositionally biased region" description="Low complexity" evidence="5">
    <location>
        <begin position="270"/>
        <end position="280"/>
    </location>
</feature>
<keyword evidence="3" id="KW-0539">Nucleus</keyword>
<dbReference type="PANTHER" id="PTHR13375:SF3">
    <property type="entry name" value="THO COMPLEX SUBUNIT 5 HOMOLOG"/>
    <property type="match status" value="1"/>
</dbReference>
<evidence type="ECO:0000256" key="5">
    <source>
        <dbReference type="SAM" id="MobiDB-lite"/>
    </source>
</evidence>
<reference evidence="6" key="1">
    <citation type="journal article" date="2020" name="bioRxiv">
        <title>Comparative genomics of Chlamydomonas.</title>
        <authorList>
            <person name="Craig R.J."/>
            <person name="Hasan A.R."/>
            <person name="Ness R.W."/>
            <person name="Keightley P.D."/>
        </authorList>
    </citation>
    <scope>NUCLEOTIDE SEQUENCE</scope>
    <source>
        <strain evidence="6">SAG 7.73</strain>
    </source>
</reference>
<feature type="region of interest" description="Disordered" evidence="5">
    <location>
        <begin position="239"/>
        <end position="280"/>
    </location>
</feature>
<dbReference type="InterPro" id="IPR019163">
    <property type="entry name" value="THO_Thoc5"/>
</dbReference>
<dbReference type="GO" id="GO:0003729">
    <property type="term" value="F:mRNA binding"/>
    <property type="evidence" value="ECO:0007669"/>
    <property type="project" value="TreeGrafter"/>
</dbReference>
<feature type="coiled-coil region" evidence="4">
    <location>
        <begin position="126"/>
        <end position="184"/>
    </location>
</feature>
<feature type="region of interest" description="Disordered" evidence="5">
    <location>
        <begin position="602"/>
        <end position="660"/>
    </location>
</feature>
<gene>
    <name evidence="6" type="ORF">HXX76_005765</name>
</gene>
<dbReference type="OrthoDB" id="20582at2759"/>
<protein>
    <recommendedName>
        <fullName evidence="8">THO complex subunit 5</fullName>
    </recommendedName>
</protein>
<evidence type="ECO:0000313" key="7">
    <source>
        <dbReference type="Proteomes" id="UP000650467"/>
    </source>
</evidence>
<keyword evidence="7" id="KW-1185">Reference proteome</keyword>
<accession>A0A835T3A2</accession>
<feature type="compositionally biased region" description="Acidic residues" evidence="5">
    <location>
        <begin position="619"/>
        <end position="630"/>
    </location>
</feature>
<evidence type="ECO:0008006" key="8">
    <source>
        <dbReference type="Google" id="ProtNLM"/>
    </source>
</evidence>
<name>A0A835T3A2_CHLIN</name>
<dbReference type="AlphaFoldDB" id="A0A835T3A2"/>
<proteinExistence type="inferred from homology"/>
<organism evidence="6 7">
    <name type="scientific">Chlamydomonas incerta</name>
    <dbReference type="NCBI Taxonomy" id="51695"/>
    <lineage>
        <taxon>Eukaryota</taxon>
        <taxon>Viridiplantae</taxon>
        <taxon>Chlorophyta</taxon>
        <taxon>core chlorophytes</taxon>
        <taxon>Chlorophyceae</taxon>
        <taxon>CS clade</taxon>
        <taxon>Chlamydomonadales</taxon>
        <taxon>Chlamydomonadaceae</taxon>
        <taxon>Chlamydomonas</taxon>
    </lineage>
</organism>
<evidence type="ECO:0000313" key="6">
    <source>
        <dbReference type="EMBL" id="KAG2438157.1"/>
    </source>
</evidence>